<dbReference type="Proteomes" id="UP000198876">
    <property type="component" value="Unassembled WGS sequence"/>
</dbReference>
<dbReference type="GO" id="GO:0000166">
    <property type="term" value="F:nucleotide binding"/>
    <property type="evidence" value="ECO:0007669"/>
    <property type="project" value="InterPro"/>
</dbReference>
<proteinExistence type="predicted"/>
<dbReference type="Gene3D" id="3.30.360.10">
    <property type="entry name" value="Dihydrodipicolinate Reductase, domain 2"/>
    <property type="match status" value="1"/>
</dbReference>
<evidence type="ECO:0000313" key="4">
    <source>
        <dbReference type="Proteomes" id="UP000198876"/>
    </source>
</evidence>
<dbReference type="SUPFAM" id="SSF51735">
    <property type="entry name" value="NAD(P)-binding Rossmann-fold domains"/>
    <property type="match status" value="1"/>
</dbReference>
<sequence length="367" mass="40106">MNSETSVRVGIIGLGNIGHYHADRLFELGANLVGGLDIQSDARRRFADKYDVNAYEEKGQLFADVDAVIITTPNRFHEEYAVAALEAGLDVLLEKPLAHSLESAENIVAAADDADGFCMVGFNNRFGSPVEVIKHYQSEGRFGDLQHVEANYMRRRGIPGRGSWFTSENIAGGGSVIDIGVHAIDLSLFFLDFPEIEEVSAVTRSQFGNRDDYAFVEMWGEDVGPEGFDVDDSASAFIRCEGGKTISLEVAWATNRPTNDEFFLRGTDAGALFDRGSHDLTLYESGVGGRNHLTESDVETQSNDTHKSEQEIFLEAVELGEAPGVNTPEQGLEVQRVIDAIYRSSETGRAVRLDGTSTIPEVTPSDD</sequence>
<evidence type="ECO:0000313" key="3">
    <source>
        <dbReference type="EMBL" id="SFG40386.1"/>
    </source>
</evidence>
<protein>
    <submittedName>
        <fullName evidence="3">Predicted dehydrogenase</fullName>
    </submittedName>
</protein>
<dbReference type="Gene3D" id="3.40.50.720">
    <property type="entry name" value="NAD(P)-binding Rossmann-like Domain"/>
    <property type="match status" value="1"/>
</dbReference>
<reference evidence="4" key="1">
    <citation type="submission" date="2016-10" db="EMBL/GenBank/DDBJ databases">
        <authorList>
            <person name="Varghese N."/>
            <person name="Submissions S."/>
        </authorList>
    </citation>
    <scope>NUCLEOTIDE SEQUENCE [LARGE SCALE GENOMIC DNA]</scope>
    <source>
        <strain evidence="4">CGMCC 1.7739</strain>
    </source>
</reference>
<keyword evidence="4" id="KW-1185">Reference proteome</keyword>
<dbReference type="PANTHER" id="PTHR43377:SF1">
    <property type="entry name" value="BILIVERDIN REDUCTASE A"/>
    <property type="match status" value="1"/>
</dbReference>
<dbReference type="OrthoDB" id="226094at2157"/>
<feature type="domain" description="Gfo/Idh/MocA-like oxidoreductase N-terminal" evidence="1">
    <location>
        <begin position="7"/>
        <end position="122"/>
    </location>
</feature>
<evidence type="ECO:0000259" key="1">
    <source>
        <dbReference type="Pfam" id="PF01408"/>
    </source>
</evidence>
<dbReference type="AlphaFoldDB" id="A0A1I2RRK5"/>
<accession>A0A1I2RRK5</accession>
<dbReference type="RefSeq" id="WP_092891611.1">
    <property type="nucleotide sequence ID" value="NZ_FOOQ01000002.1"/>
</dbReference>
<dbReference type="Pfam" id="PF01408">
    <property type="entry name" value="GFO_IDH_MocA"/>
    <property type="match status" value="1"/>
</dbReference>
<dbReference type="InterPro" id="IPR055170">
    <property type="entry name" value="GFO_IDH_MocA-like_dom"/>
</dbReference>
<dbReference type="PANTHER" id="PTHR43377">
    <property type="entry name" value="BILIVERDIN REDUCTASE A"/>
    <property type="match status" value="1"/>
</dbReference>
<evidence type="ECO:0000259" key="2">
    <source>
        <dbReference type="Pfam" id="PF22725"/>
    </source>
</evidence>
<dbReference type="EMBL" id="FOOQ01000002">
    <property type="protein sequence ID" value="SFG40386.1"/>
    <property type="molecule type" value="Genomic_DNA"/>
</dbReference>
<dbReference type="InterPro" id="IPR036291">
    <property type="entry name" value="NAD(P)-bd_dom_sf"/>
</dbReference>
<dbReference type="Pfam" id="PF22725">
    <property type="entry name" value="GFO_IDH_MocA_C3"/>
    <property type="match status" value="1"/>
</dbReference>
<dbReference type="InterPro" id="IPR000683">
    <property type="entry name" value="Gfo/Idh/MocA-like_OxRdtase_N"/>
</dbReference>
<feature type="domain" description="GFO/IDH/MocA-like oxidoreductase" evidence="2">
    <location>
        <begin position="133"/>
        <end position="269"/>
    </location>
</feature>
<name>A0A1I2RRK5_9EURY</name>
<gene>
    <name evidence="3" type="ORF">SAMN04488063_1931</name>
</gene>
<organism evidence="3 4">
    <name type="scientific">Halopelagius inordinatus</name>
    <dbReference type="NCBI Taxonomy" id="553467"/>
    <lineage>
        <taxon>Archaea</taxon>
        <taxon>Methanobacteriati</taxon>
        <taxon>Methanobacteriota</taxon>
        <taxon>Stenosarchaea group</taxon>
        <taxon>Halobacteria</taxon>
        <taxon>Halobacteriales</taxon>
        <taxon>Haloferacaceae</taxon>
    </lineage>
</organism>
<dbReference type="InterPro" id="IPR051450">
    <property type="entry name" value="Gfo/Idh/MocA_Oxidoreductases"/>
</dbReference>
<dbReference type="STRING" id="553467.SAMN04488063_1931"/>
<dbReference type="SUPFAM" id="SSF55347">
    <property type="entry name" value="Glyceraldehyde-3-phosphate dehydrogenase-like, C-terminal domain"/>
    <property type="match status" value="1"/>
</dbReference>